<accession>A0A4V0P2C3</accession>
<keyword evidence="1" id="KW-0813">Transport</keyword>
<proteinExistence type="predicted"/>
<dbReference type="PROSITE" id="PS00211">
    <property type="entry name" value="ABC_TRANSPORTER_1"/>
    <property type="match status" value="1"/>
</dbReference>
<dbReference type="GO" id="GO:0015697">
    <property type="term" value="P:quaternary ammonium group transport"/>
    <property type="evidence" value="ECO:0007669"/>
    <property type="project" value="UniProtKB-ARBA"/>
</dbReference>
<keyword evidence="2" id="KW-1003">Cell membrane</keyword>
<dbReference type="Proteomes" id="UP000291236">
    <property type="component" value="Chromosome"/>
</dbReference>
<dbReference type="FunFam" id="3.40.50.300:FF:000425">
    <property type="entry name" value="Probable ABC transporter, ATP-binding subunit"/>
    <property type="match status" value="1"/>
</dbReference>
<dbReference type="InterPro" id="IPR003593">
    <property type="entry name" value="AAA+_ATPase"/>
</dbReference>
<dbReference type="InterPro" id="IPR015853">
    <property type="entry name" value="ABC_transpr_FbpC"/>
</dbReference>
<keyword evidence="7" id="KW-0406">Ion transport</keyword>
<keyword evidence="3" id="KW-0410">Iron transport</keyword>
<evidence type="ECO:0000256" key="5">
    <source>
        <dbReference type="ARBA" id="ARBA00022840"/>
    </source>
</evidence>
<gene>
    <name evidence="10" type="ORF">JCM31447_11690</name>
</gene>
<evidence type="ECO:0000256" key="2">
    <source>
        <dbReference type="ARBA" id="ARBA00022475"/>
    </source>
</evidence>
<keyword evidence="4" id="KW-0547">Nucleotide-binding</keyword>
<keyword evidence="6" id="KW-0408">Iron</keyword>
<dbReference type="EMBL" id="AP019368">
    <property type="protein sequence ID" value="BBH52727.1"/>
    <property type="molecule type" value="Genomic_DNA"/>
</dbReference>
<protein>
    <submittedName>
        <fullName evidence="10">ABC transporter ATP-binding protein</fullName>
    </submittedName>
</protein>
<evidence type="ECO:0000256" key="7">
    <source>
        <dbReference type="ARBA" id="ARBA00023065"/>
    </source>
</evidence>
<dbReference type="SUPFAM" id="SSF52540">
    <property type="entry name" value="P-loop containing nucleoside triphosphate hydrolases"/>
    <property type="match status" value="1"/>
</dbReference>
<dbReference type="PANTHER" id="PTHR42781:SF4">
    <property type="entry name" value="SPERMIDINE_PUTRESCINE IMPORT ATP-BINDING PROTEIN POTA"/>
    <property type="match status" value="1"/>
</dbReference>
<evidence type="ECO:0000256" key="1">
    <source>
        <dbReference type="ARBA" id="ARBA00022448"/>
    </source>
</evidence>
<dbReference type="GO" id="GO:0016020">
    <property type="term" value="C:membrane"/>
    <property type="evidence" value="ECO:0007669"/>
    <property type="project" value="InterPro"/>
</dbReference>
<dbReference type="Gene3D" id="3.40.50.300">
    <property type="entry name" value="P-loop containing nucleotide triphosphate hydrolases"/>
    <property type="match status" value="1"/>
</dbReference>
<dbReference type="InterPro" id="IPR027417">
    <property type="entry name" value="P-loop_NTPase"/>
</dbReference>
<dbReference type="RefSeq" id="WP_130607455.1">
    <property type="nucleotide sequence ID" value="NZ_AP019368.1"/>
</dbReference>
<feature type="domain" description="ABC transporter" evidence="9">
    <location>
        <begin position="7"/>
        <end position="239"/>
    </location>
</feature>
<evidence type="ECO:0000313" key="11">
    <source>
        <dbReference type="Proteomes" id="UP000291236"/>
    </source>
</evidence>
<evidence type="ECO:0000313" key="10">
    <source>
        <dbReference type="EMBL" id="BBH52727.1"/>
    </source>
</evidence>
<dbReference type="CDD" id="cd03259">
    <property type="entry name" value="ABC_Carb_Solutes_like"/>
    <property type="match status" value="1"/>
</dbReference>
<keyword evidence="8" id="KW-0472">Membrane</keyword>
<evidence type="ECO:0000259" key="9">
    <source>
        <dbReference type="PROSITE" id="PS50893"/>
    </source>
</evidence>
<evidence type="ECO:0000256" key="8">
    <source>
        <dbReference type="ARBA" id="ARBA00023136"/>
    </source>
</evidence>
<sequence length="350" mass="39811">MKQKYLLEIKNISHKYDKINTFSDISFCISQGEIVSILGPSGCGKSTLLRVISGIETICKGQILIDEKEMSSDGKHVPPEKREVGLVFQDLALFPHLNIAQNIAFGLLKFDKTARKERVAEMLSLVQMENFQDKYPHLLSGGQQQRIALARAIAPLPKILLLDEPFSGLDMALRRNLCLEVKNILKKSQMTSLFVTHDATEALMFSDKIIILSEGKIEQFDTPENIYTNPQTPAAASFFGTINKVKLSNPIIQKFKYLQEIVEKNPSYSNEQFIYFRPDALIFNKKNIRTDIYFSAQVISLQYYGAYILANLHSEDFGMITGKFRLEEKISIGVRLSLTLNKQMIFHFIK</sequence>
<dbReference type="InterPro" id="IPR003439">
    <property type="entry name" value="ABC_transporter-like_ATP-bd"/>
</dbReference>
<evidence type="ECO:0000256" key="3">
    <source>
        <dbReference type="ARBA" id="ARBA00022496"/>
    </source>
</evidence>
<keyword evidence="5 10" id="KW-0067">ATP-binding</keyword>
<dbReference type="PANTHER" id="PTHR42781">
    <property type="entry name" value="SPERMIDINE/PUTRESCINE IMPORT ATP-BINDING PROTEIN POTA"/>
    <property type="match status" value="1"/>
</dbReference>
<name>A0A4V0P2C3_FLUSA</name>
<dbReference type="InterPro" id="IPR017871">
    <property type="entry name" value="ABC_transporter-like_CS"/>
</dbReference>
<dbReference type="AlphaFoldDB" id="A0A4V0P2C3"/>
<evidence type="ECO:0000256" key="4">
    <source>
        <dbReference type="ARBA" id="ARBA00022741"/>
    </source>
</evidence>
<dbReference type="KEGG" id="sbf:JCM31447_11690"/>
<evidence type="ECO:0000256" key="6">
    <source>
        <dbReference type="ARBA" id="ARBA00023004"/>
    </source>
</evidence>
<reference evidence="10 11" key="1">
    <citation type="submission" date="2018-12" db="EMBL/GenBank/DDBJ databases">
        <title>Rubrispira sanarue gen. nov., sp., nov., a member of the order Silvanigrellales, isolated from a brackish lake in Hamamatsu Japan.</title>
        <authorList>
            <person name="Maejima Y."/>
            <person name="Iino T."/>
            <person name="Muraguchi Y."/>
            <person name="Fukuda K."/>
            <person name="Nojiri H."/>
            <person name="Ohkuma M."/>
            <person name="Moriuchi R."/>
            <person name="Dohra H."/>
            <person name="Kimbara K."/>
            <person name="Shintani M."/>
        </authorList>
    </citation>
    <scope>NUCLEOTIDE SEQUENCE [LARGE SCALE GENOMIC DNA]</scope>
    <source>
        <strain evidence="10 11">RF1110005</strain>
    </source>
</reference>
<dbReference type="OrthoDB" id="9809450at2"/>
<keyword evidence="11" id="KW-1185">Reference proteome</keyword>
<dbReference type="GO" id="GO:0005524">
    <property type="term" value="F:ATP binding"/>
    <property type="evidence" value="ECO:0007669"/>
    <property type="project" value="UniProtKB-KW"/>
</dbReference>
<dbReference type="SMART" id="SM00382">
    <property type="entry name" value="AAA"/>
    <property type="match status" value="1"/>
</dbReference>
<dbReference type="Pfam" id="PF00005">
    <property type="entry name" value="ABC_tran"/>
    <property type="match status" value="1"/>
</dbReference>
<dbReference type="GO" id="GO:0015408">
    <property type="term" value="F:ABC-type ferric iron transporter activity"/>
    <property type="evidence" value="ECO:0007669"/>
    <property type="project" value="InterPro"/>
</dbReference>
<dbReference type="GO" id="GO:0016887">
    <property type="term" value="F:ATP hydrolysis activity"/>
    <property type="evidence" value="ECO:0007669"/>
    <property type="project" value="InterPro"/>
</dbReference>
<organism evidence="10 11">
    <name type="scientific">Fluviispira sanaruensis</name>
    <dbReference type="NCBI Taxonomy" id="2493639"/>
    <lineage>
        <taxon>Bacteria</taxon>
        <taxon>Pseudomonadati</taxon>
        <taxon>Bdellovibrionota</taxon>
        <taxon>Oligoflexia</taxon>
        <taxon>Silvanigrellales</taxon>
        <taxon>Silvanigrellaceae</taxon>
        <taxon>Fluviispira</taxon>
    </lineage>
</organism>
<dbReference type="PROSITE" id="PS50893">
    <property type="entry name" value="ABC_TRANSPORTER_2"/>
    <property type="match status" value="1"/>
</dbReference>
<dbReference type="InterPro" id="IPR050093">
    <property type="entry name" value="ABC_SmlMolc_Importer"/>
</dbReference>